<comment type="function">
    <text evidence="4">NDH-1 shuttles electrons from NADH, via FMN and iron-sulfur (Fe-S) centers, to quinones in the respiratory chain.</text>
</comment>
<dbReference type="InterPro" id="IPR037232">
    <property type="entry name" value="NADH_quin_OxRdtase_su_C/D-like"/>
</dbReference>
<keyword evidence="3" id="KW-1278">Translocase</keyword>
<comment type="catalytic activity">
    <reaction evidence="4">
        <text>a quinone + NADH + 5 H(+)(in) = a quinol + NAD(+) + 4 H(+)(out)</text>
        <dbReference type="Rhea" id="RHEA:57888"/>
        <dbReference type="ChEBI" id="CHEBI:15378"/>
        <dbReference type="ChEBI" id="CHEBI:24646"/>
        <dbReference type="ChEBI" id="CHEBI:57540"/>
        <dbReference type="ChEBI" id="CHEBI:57945"/>
        <dbReference type="ChEBI" id="CHEBI:132124"/>
    </reaction>
</comment>
<dbReference type="Proteomes" id="UP000001556">
    <property type="component" value="Chromosome"/>
</dbReference>
<dbReference type="Pfam" id="PF00329">
    <property type="entry name" value="Complex1_30kDa"/>
    <property type="match status" value="1"/>
</dbReference>
<dbReference type="PROSITE" id="PS00542">
    <property type="entry name" value="COMPLEX1_30K"/>
    <property type="match status" value="1"/>
</dbReference>
<dbReference type="InterPro" id="IPR001268">
    <property type="entry name" value="NADH_UbQ_OxRdtase_30kDa_su"/>
</dbReference>
<dbReference type="STRING" id="349161.Dred_2044"/>
<dbReference type="GO" id="GO:0008137">
    <property type="term" value="F:NADH dehydrogenase (ubiquinone) activity"/>
    <property type="evidence" value="ECO:0007669"/>
    <property type="project" value="InterPro"/>
</dbReference>
<dbReference type="RefSeq" id="WP_011878367.1">
    <property type="nucleotide sequence ID" value="NC_009253.1"/>
</dbReference>
<gene>
    <name evidence="6" type="ordered locus">Dred_2044</name>
</gene>
<evidence type="ECO:0000256" key="4">
    <source>
        <dbReference type="RuleBase" id="RU003582"/>
    </source>
</evidence>
<accession>A4J658</accession>
<evidence type="ECO:0000259" key="5">
    <source>
        <dbReference type="Pfam" id="PF00329"/>
    </source>
</evidence>
<dbReference type="HOGENOM" id="CLU_042628_6_0_9"/>
<keyword evidence="7" id="KW-1185">Reference proteome</keyword>
<keyword evidence="6" id="KW-0560">Oxidoreductase</keyword>
<evidence type="ECO:0000256" key="1">
    <source>
        <dbReference type="ARBA" id="ARBA00007569"/>
    </source>
</evidence>
<keyword evidence="2 3" id="KW-0813">Transport</keyword>
<dbReference type="InterPro" id="IPR020396">
    <property type="entry name" value="NADH_UbQ_OxRdtase_CS"/>
</dbReference>
<protein>
    <recommendedName>
        <fullName evidence="4">NADH-quinone oxidoreductase</fullName>
        <ecNumber evidence="4">7.1.1.-</ecNumber>
    </recommendedName>
</protein>
<keyword evidence="3" id="KW-0520">NAD</keyword>
<dbReference type="KEGG" id="drm:Dred_2044"/>
<feature type="domain" description="NADH:ubiquinone oxidoreductase 30kDa subunit" evidence="5">
    <location>
        <begin position="31"/>
        <end position="144"/>
    </location>
</feature>
<dbReference type="OrthoDB" id="9803286at2"/>
<dbReference type="InterPro" id="IPR010218">
    <property type="entry name" value="NADH_DH_suC"/>
</dbReference>
<dbReference type="EMBL" id="CP000612">
    <property type="protein sequence ID" value="ABO50561.1"/>
    <property type="molecule type" value="Genomic_DNA"/>
</dbReference>
<dbReference type="PANTHER" id="PTHR10884:SF14">
    <property type="entry name" value="NADH DEHYDROGENASE [UBIQUINONE] IRON-SULFUR PROTEIN 3, MITOCHONDRIAL"/>
    <property type="match status" value="1"/>
</dbReference>
<organism evidence="6 7">
    <name type="scientific">Desulforamulus reducens (strain ATCC BAA-1160 / DSM 100696 / MI-1)</name>
    <name type="common">Desulfotomaculum reducens</name>
    <dbReference type="NCBI Taxonomy" id="349161"/>
    <lineage>
        <taxon>Bacteria</taxon>
        <taxon>Bacillati</taxon>
        <taxon>Bacillota</taxon>
        <taxon>Clostridia</taxon>
        <taxon>Eubacteriales</taxon>
        <taxon>Peptococcaceae</taxon>
        <taxon>Desulforamulus</taxon>
    </lineage>
</organism>
<dbReference type="EC" id="7.1.1.-" evidence="4"/>
<dbReference type="GO" id="GO:0016651">
    <property type="term" value="F:oxidoreductase activity, acting on NAD(P)H"/>
    <property type="evidence" value="ECO:0007669"/>
    <property type="project" value="InterPro"/>
</dbReference>
<dbReference type="eggNOG" id="COG0852">
    <property type="taxonomic scope" value="Bacteria"/>
</dbReference>
<dbReference type="GO" id="GO:0048038">
    <property type="term" value="F:quinone binding"/>
    <property type="evidence" value="ECO:0007669"/>
    <property type="project" value="UniProtKB-KW"/>
</dbReference>
<sequence length="147" mass="17141">MNGKPLAEIIQELTNKYPSLEVSEKGHLTVPVESLMLFMRDLKEIYGFNYLTNVTGADYLEYLEVVYNLCIIGHPEMLHVKTRLDRNNPEVPSMVPIWGGAIWQEREVFDLLGIVFTDHPDLRRILLADDWEGHPLRRDYQWEGGRE</sequence>
<evidence type="ECO:0000256" key="3">
    <source>
        <dbReference type="RuleBase" id="RU003456"/>
    </source>
</evidence>
<name>A4J658_DESRM</name>
<dbReference type="SUPFAM" id="SSF143243">
    <property type="entry name" value="Nqo5-like"/>
    <property type="match status" value="1"/>
</dbReference>
<dbReference type="Gene3D" id="3.30.460.80">
    <property type="entry name" value="NADH:ubiquinone oxidoreductase, 30kDa subunit"/>
    <property type="match status" value="1"/>
</dbReference>
<evidence type="ECO:0000313" key="6">
    <source>
        <dbReference type="EMBL" id="ABO50561.1"/>
    </source>
</evidence>
<proteinExistence type="inferred from homology"/>
<comment type="similarity">
    <text evidence="1 3">Belongs to the complex I 30 kDa subunit family.</text>
</comment>
<keyword evidence="4" id="KW-0874">Quinone</keyword>
<dbReference type="PANTHER" id="PTHR10884">
    <property type="entry name" value="NADH DEHYDROGENASE UBIQUINONE IRON-SULFUR PROTEIN 3"/>
    <property type="match status" value="1"/>
</dbReference>
<evidence type="ECO:0000313" key="7">
    <source>
        <dbReference type="Proteomes" id="UP000001556"/>
    </source>
</evidence>
<dbReference type="NCBIfam" id="TIGR01961">
    <property type="entry name" value="NuoC_fam"/>
    <property type="match status" value="1"/>
</dbReference>
<dbReference type="AlphaFoldDB" id="A4J658"/>
<reference evidence="6 7" key="1">
    <citation type="submission" date="2007-03" db="EMBL/GenBank/DDBJ databases">
        <title>Complete sequence of Desulfotomaculum reducens MI-1.</title>
        <authorList>
            <consortium name="US DOE Joint Genome Institute"/>
            <person name="Copeland A."/>
            <person name="Lucas S."/>
            <person name="Lapidus A."/>
            <person name="Barry K."/>
            <person name="Detter J.C."/>
            <person name="Glavina del Rio T."/>
            <person name="Hammon N."/>
            <person name="Israni S."/>
            <person name="Dalin E."/>
            <person name="Tice H."/>
            <person name="Pitluck S."/>
            <person name="Sims D."/>
            <person name="Brettin T."/>
            <person name="Bruce D."/>
            <person name="Han C."/>
            <person name="Tapia R."/>
            <person name="Schmutz J."/>
            <person name="Larimer F."/>
            <person name="Land M."/>
            <person name="Hauser L."/>
            <person name="Kyrpides N."/>
            <person name="Kim E."/>
            <person name="Tebo B.M."/>
            <person name="Richardson P."/>
        </authorList>
    </citation>
    <scope>NUCLEOTIDE SEQUENCE [LARGE SCALE GENOMIC DNA]</scope>
    <source>
        <strain evidence="6 7">MI-1</strain>
    </source>
</reference>
<evidence type="ECO:0000256" key="2">
    <source>
        <dbReference type="ARBA" id="ARBA00022448"/>
    </source>
</evidence>